<dbReference type="KEGG" id="mfy:HH212_08355"/>
<feature type="chain" id="PRO_5030856128" evidence="4">
    <location>
        <begin position="21"/>
        <end position="225"/>
    </location>
</feature>
<protein>
    <submittedName>
        <fullName evidence="6">Beta/gamma crystallin family protein</fullName>
    </submittedName>
</protein>
<dbReference type="SUPFAM" id="SSF49695">
    <property type="entry name" value="gamma-Crystallin-like"/>
    <property type="match status" value="2"/>
</dbReference>
<feature type="domain" description="Beta/gamma crystallin 'Greek key'" evidence="5">
    <location>
        <begin position="186"/>
        <end position="225"/>
    </location>
</feature>
<gene>
    <name evidence="6" type="ORF">HH212_08355</name>
</gene>
<sequence>MKRLFAAAAVLAVCSQAALAGELTLFTDNDFRGARVTVQRDTPDLGRLGFNDRTSSIVVRSGVWEVCEHAGYGGQCAEFGPGEYRALPRFNDSISSVREVTRGGRGDRGDDRRGDWRGDRGPGWRGDRDDRDDRRGAYRDDRGPRGDAVQMFSAARFEGDRIGLSGDARLLGDFNDRAGSIVIREGRWEFCEHADFRGQCVVYGPGRYAFLDQLDHRISSMRRVR</sequence>
<dbReference type="RefSeq" id="WP_169434985.1">
    <property type="nucleotide sequence ID" value="NZ_CP051685.1"/>
</dbReference>
<reference evidence="6 7" key="1">
    <citation type="submission" date="2020-04" db="EMBL/GenBank/DDBJ databases">
        <title>Genome sequencing of novel species.</title>
        <authorList>
            <person name="Heo J."/>
            <person name="Kim S.-J."/>
            <person name="Kim J.-S."/>
            <person name="Hong S.-B."/>
            <person name="Kwon S.-W."/>
        </authorList>
    </citation>
    <scope>NUCLEOTIDE SEQUENCE [LARGE SCALE GENOMIC DNA]</scope>
    <source>
        <strain evidence="6 7">GN2-R2</strain>
    </source>
</reference>
<evidence type="ECO:0000313" key="6">
    <source>
        <dbReference type="EMBL" id="QJE00038.1"/>
    </source>
</evidence>
<dbReference type="Proteomes" id="UP000502415">
    <property type="component" value="Chromosome"/>
</dbReference>
<organism evidence="6 7">
    <name type="scientific">Massilia forsythiae</name>
    <dbReference type="NCBI Taxonomy" id="2728020"/>
    <lineage>
        <taxon>Bacteria</taxon>
        <taxon>Pseudomonadati</taxon>
        <taxon>Pseudomonadota</taxon>
        <taxon>Betaproteobacteria</taxon>
        <taxon>Burkholderiales</taxon>
        <taxon>Oxalobacteraceae</taxon>
        <taxon>Telluria group</taxon>
        <taxon>Massilia</taxon>
    </lineage>
</organism>
<feature type="domain" description="Beta/gamma crystallin 'Greek key'" evidence="5">
    <location>
        <begin position="62"/>
        <end position="101"/>
    </location>
</feature>
<accession>A0A7Z2VV55</accession>
<dbReference type="InterPro" id="IPR001064">
    <property type="entry name" value="Beta/gamma_crystallin"/>
</dbReference>
<dbReference type="EMBL" id="CP051685">
    <property type="protein sequence ID" value="QJE00038.1"/>
    <property type="molecule type" value="Genomic_DNA"/>
</dbReference>
<keyword evidence="7" id="KW-1185">Reference proteome</keyword>
<feature type="compositionally biased region" description="Basic and acidic residues" evidence="3">
    <location>
        <begin position="99"/>
        <end position="145"/>
    </location>
</feature>
<evidence type="ECO:0000256" key="4">
    <source>
        <dbReference type="SAM" id="SignalP"/>
    </source>
</evidence>
<dbReference type="Gene3D" id="2.60.20.10">
    <property type="entry name" value="Crystallins"/>
    <property type="match status" value="2"/>
</dbReference>
<comment type="similarity">
    <text evidence="1">Belongs to the beta/gamma-crystallin family.</text>
</comment>
<name>A0A7Z2VV55_9BURK</name>
<keyword evidence="2" id="KW-0677">Repeat</keyword>
<evidence type="ECO:0000256" key="1">
    <source>
        <dbReference type="ARBA" id="ARBA00009646"/>
    </source>
</evidence>
<dbReference type="AlphaFoldDB" id="A0A7Z2VV55"/>
<keyword evidence="4" id="KW-0732">Signal</keyword>
<dbReference type="InterPro" id="IPR011024">
    <property type="entry name" value="G_crystallin-like"/>
</dbReference>
<dbReference type="SMART" id="SM00247">
    <property type="entry name" value="XTALbg"/>
    <property type="match status" value="2"/>
</dbReference>
<evidence type="ECO:0000313" key="7">
    <source>
        <dbReference type="Proteomes" id="UP000502415"/>
    </source>
</evidence>
<evidence type="ECO:0000259" key="5">
    <source>
        <dbReference type="PROSITE" id="PS50915"/>
    </source>
</evidence>
<evidence type="ECO:0000256" key="2">
    <source>
        <dbReference type="ARBA" id="ARBA00022737"/>
    </source>
</evidence>
<feature type="region of interest" description="Disordered" evidence="3">
    <location>
        <begin position="98"/>
        <end position="146"/>
    </location>
</feature>
<feature type="signal peptide" evidence="4">
    <location>
        <begin position="1"/>
        <end position="20"/>
    </location>
</feature>
<proteinExistence type="inferred from homology"/>
<evidence type="ECO:0000256" key="3">
    <source>
        <dbReference type="SAM" id="MobiDB-lite"/>
    </source>
</evidence>
<dbReference type="Pfam" id="PF00030">
    <property type="entry name" value="Crystall"/>
    <property type="match status" value="2"/>
</dbReference>
<dbReference type="PROSITE" id="PS50915">
    <property type="entry name" value="CRYSTALLIN_BETA_GAMMA"/>
    <property type="match status" value="2"/>
</dbReference>